<dbReference type="InterPro" id="IPR013325">
    <property type="entry name" value="RNA_pol_sigma_r2"/>
</dbReference>
<dbReference type="RefSeq" id="WP_096920067.1">
    <property type="nucleotide sequence ID" value="NZ_CP029487.1"/>
</dbReference>
<evidence type="ECO:0000259" key="5">
    <source>
        <dbReference type="Pfam" id="PF04542"/>
    </source>
</evidence>
<dbReference type="InterPro" id="IPR013324">
    <property type="entry name" value="RNA_pol_sigma_r3/r4-like"/>
</dbReference>
<dbReference type="NCBIfam" id="TIGR02937">
    <property type="entry name" value="sigma70-ECF"/>
    <property type="match status" value="1"/>
</dbReference>
<dbReference type="Gene3D" id="1.10.10.10">
    <property type="entry name" value="Winged helix-like DNA-binding domain superfamily/Winged helix DNA-binding domain"/>
    <property type="match status" value="1"/>
</dbReference>
<name>A0A4V1GME7_EUBML</name>
<keyword evidence="4" id="KW-0804">Transcription</keyword>
<feature type="domain" description="RNA polymerase sigma-70 region 2" evidence="5">
    <location>
        <begin position="27"/>
        <end position="87"/>
    </location>
</feature>
<feature type="domain" description="RNA polymerase sigma factor 70 region 4 type 2" evidence="6">
    <location>
        <begin position="145"/>
        <end position="192"/>
    </location>
</feature>
<evidence type="ECO:0000313" key="8">
    <source>
        <dbReference type="Proteomes" id="UP000218387"/>
    </source>
</evidence>
<evidence type="ECO:0000256" key="2">
    <source>
        <dbReference type="ARBA" id="ARBA00023082"/>
    </source>
</evidence>
<keyword evidence="1" id="KW-0805">Transcription regulation</keyword>
<reference evidence="7 8" key="1">
    <citation type="submission" date="2018-05" db="EMBL/GenBank/DDBJ databases">
        <title>Genome comparison of Eubacterium sp.</title>
        <authorList>
            <person name="Feng Y."/>
            <person name="Sanchez-Andrea I."/>
            <person name="Stams A.J.M."/>
            <person name="De Vos W.M."/>
        </authorList>
    </citation>
    <scope>NUCLEOTIDE SEQUENCE [LARGE SCALE GENOMIC DNA]</scope>
    <source>
        <strain evidence="7 8">YI</strain>
    </source>
</reference>
<dbReference type="InterPro" id="IPR014284">
    <property type="entry name" value="RNA_pol_sigma-70_dom"/>
</dbReference>
<evidence type="ECO:0000313" key="7">
    <source>
        <dbReference type="EMBL" id="QCT73026.1"/>
    </source>
</evidence>
<accession>A0A4V1GME7</accession>
<dbReference type="KEGG" id="emt:CPZ25_017375"/>
<dbReference type="Gene3D" id="1.10.1740.10">
    <property type="match status" value="1"/>
</dbReference>
<proteinExistence type="predicted"/>
<dbReference type="GO" id="GO:0016987">
    <property type="term" value="F:sigma factor activity"/>
    <property type="evidence" value="ECO:0007669"/>
    <property type="project" value="UniProtKB-KW"/>
</dbReference>
<evidence type="ECO:0000256" key="3">
    <source>
        <dbReference type="ARBA" id="ARBA00023125"/>
    </source>
</evidence>
<keyword evidence="8" id="KW-1185">Reference proteome</keyword>
<sequence>MEDQNYELINTWAAEAQKGDKRAAELLLQSFRPLILKMAGSCLEEGSFEDAYQDGTAAFLEAVRRYDPEINHLFPGYIRSCLDFYFRKRREGRFDRSVSPAVSLDSPAAEDGSSLGQLVPDPIQPIQAYHEERERKKRLEKLAWALGQLPQGQRRAIIAYYLEGQSQKDIAVECQLSTSAVKMRIHRGLRRLKAIMEDEKIF</sequence>
<dbReference type="PANTHER" id="PTHR30385">
    <property type="entry name" value="SIGMA FACTOR F FLAGELLAR"/>
    <property type="match status" value="1"/>
</dbReference>
<dbReference type="Proteomes" id="UP000218387">
    <property type="component" value="Chromosome"/>
</dbReference>
<protein>
    <submittedName>
        <fullName evidence="7">Sigma-70 family RNA polymerase sigma factor</fullName>
    </submittedName>
</protein>
<dbReference type="GO" id="GO:0006352">
    <property type="term" value="P:DNA-templated transcription initiation"/>
    <property type="evidence" value="ECO:0007669"/>
    <property type="project" value="InterPro"/>
</dbReference>
<dbReference type="CDD" id="cd06171">
    <property type="entry name" value="Sigma70_r4"/>
    <property type="match status" value="1"/>
</dbReference>
<dbReference type="SUPFAM" id="SSF88659">
    <property type="entry name" value="Sigma3 and sigma4 domains of RNA polymerase sigma factors"/>
    <property type="match status" value="1"/>
</dbReference>
<dbReference type="InterPro" id="IPR007627">
    <property type="entry name" value="RNA_pol_sigma70_r2"/>
</dbReference>
<dbReference type="GO" id="GO:0003677">
    <property type="term" value="F:DNA binding"/>
    <property type="evidence" value="ECO:0007669"/>
    <property type="project" value="UniProtKB-KW"/>
</dbReference>
<dbReference type="SUPFAM" id="SSF88946">
    <property type="entry name" value="Sigma2 domain of RNA polymerase sigma factors"/>
    <property type="match status" value="1"/>
</dbReference>
<dbReference type="InterPro" id="IPR013249">
    <property type="entry name" value="RNA_pol_sigma70_r4_t2"/>
</dbReference>
<dbReference type="AlphaFoldDB" id="A0A4V1GME7"/>
<keyword evidence="3" id="KW-0238">DNA-binding</keyword>
<dbReference type="EMBL" id="CP029487">
    <property type="protein sequence ID" value="QCT73026.1"/>
    <property type="molecule type" value="Genomic_DNA"/>
</dbReference>
<evidence type="ECO:0000256" key="4">
    <source>
        <dbReference type="ARBA" id="ARBA00023163"/>
    </source>
</evidence>
<dbReference type="Pfam" id="PF04542">
    <property type="entry name" value="Sigma70_r2"/>
    <property type="match status" value="1"/>
</dbReference>
<dbReference type="InterPro" id="IPR036388">
    <property type="entry name" value="WH-like_DNA-bd_sf"/>
</dbReference>
<dbReference type="Pfam" id="PF08281">
    <property type="entry name" value="Sigma70_r4_2"/>
    <property type="match status" value="1"/>
</dbReference>
<keyword evidence="2" id="KW-0731">Sigma factor</keyword>
<evidence type="ECO:0000259" key="6">
    <source>
        <dbReference type="Pfam" id="PF08281"/>
    </source>
</evidence>
<gene>
    <name evidence="7" type="ORF">CPZ25_017375</name>
</gene>
<organism evidence="7 8">
    <name type="scientific">Eubacterium maltosivorans</name>
    <dbReference type="NCBI Taxonomy" id="2041044"/>
    <lineage>
        <taxon>Bacteria</taxon>
        <taxon>Bacillati</taxon>
        <taxon>Bacillota</taxon>
        <taxon>Clostridia</taxon>
        <taxon>Eubacteriales</taxon>
        <taxon>Eubacteriaceae</taxon>
        <taxon>Eubacterium</taxon>
    </lineage>
</organism>
<evidence type="ECO:0000256" key="1">
    <source>
        <dbReference type="ARBA" id="ARBA00023015"/>
    </source>
</evidence>